<dbReference type="Proteomes" id="UP001596086">
    <property type="component" value="Unassembled WGS sequence"/>
</dbReference>
<accession>A0ABW0RV75</accession>
<dbReference type="RefSeq" id="WP_379769034.1">
    <property type="nucleotide sequence ID" value="NZ_JBHSMZ010000004.1"/>
</dbReference>
<evidence type="ECO:0000313" key="3">
    <source>
        <dbReference type="EMBL" id="MFC5548368.1"/>
    </source>
</evidence>
<name>A0ABW0RV75_9BURK</name>
<dbReference type="EMBL" id="JBHSMZ010000004">
    <property type="protein sequence ID" value="MFC5548368.1"/>
    <property type="molecule type" value="Genomic_DNA"/>
</dbReference>
<feature type="domain" description="Oxidoreductase-like" evidence="2">
    <location>
        <begin position="14"/>
        <end position="51"/>
    </location>
</feature>
<comment type="caution">
    <text evidence="3">The sequence shown here is derived from an EMBL/GenBank/DDBJ whole genome shotgun (WGS) entry which is preliminary data.</text>
</comment>
<evidence type="ECO:0000313" key="4">
    <source>
        <dbReference type="Proteomes" id="UP001596086"/>
    </source>
</evidence>
<protein>
    <submittedName>
        <fullName evidence="3">Oxidoreductase-like domain-containing protein</fullName>
    </submittedName>
</protein>
<feature type="region of interest" description="Disordered" evidence="1">
    <location>
        <begin position="1"/>
        <end position="20"/>
    </location>
</feature>
<evidence type="ECO:0000259" key="2">
    <source>
        <dbReference type="Pfam" id="PF09791"/>
    </source>
</evidence>
<keyword evidence="4" id="KW-1185">Reference proteome</keyword>
<dbReference type="Pfam" id="PF09791">
    <property type="entry name" value="Oxidored-like"/>
    <property type="match status" value="1"/>
</dbReference>
<sequence>MSEPIAPADPDPRPLPPREPELEDCCGTGCVMCVFDAYQIARENYETALAAWLARHPGEEA</sequence>
<evidence type="ECO:0000256" key="1">
    <source>
        <dbReference type="SAM" id="MobiDB-lite"/>
    </source>
</evidence>
<dbReference type="InterPro" id="IPR019180">
    <property type="entry name" value="Oxidoreductase-like_N"/>
</dbReference>
<reference evidence="4" key="1">
    <citation type="journal article" date="2019" name="Int. J. Syst. Evol. Microbiol.">
        <title>The Global Catalogue of Microorganisms (GCM) 10K type strain sequencing project: providing services to taxonomists for standard genome sequencing and annotation.</title>
        <authorList>
            <consortium name="The Broad Institute Genomics Platform"/>
            <consortium name="The Broad Institute Genome Sequencing Center for Infectious Disease"/>
            <person name="Wu L."/>
            <person name="Ma J."/>
        </authorList>
    </citation>
    <scope>NUCLEOTIDE SEQUENCE [LARGE SCALE GENOMIC DNA]</scope>
    <source>
        <strain evidence="4">CGMCC 4.5798</strain>
    </source>
</reference>
<feature type="compositionally biased region" description="Basic and acidic residues" evidence="1">
    <location>
        <begin position="10"/>
        <end position="20"/>
    </location>
</feature>
<proteinExistence type="predicted"/>
<organism evidence="3 4">
    <name type="scientific">Massilia aerilata</name>
    <dbReference type="NCBI Taxonomy" id="453817"/>
    <lineage>
        <taxon>Bacteria</taxon>
        <taxon>Pseudomonadati</taxon>
        <taxon>Pseudomonadota</taxon>
        <taxon>Betaproteobacteria</taxon>
        <taxon>Burkholderiales</taxon>
        <taxon>Oxalobacteraceae</taxon>
        <taxon>Telluria group</taxon>
        <taxon>Massilia</taxon>
    </lineage>
</organism>
<gene>
    <name evidence="3" type="ORF">ACFPO9_07535</name>
</gene>